<evidence type="ECO:0000256" key="4">
    <source>
        <dbReference type="ARBA" id="ARBA00022695"/>
    </source>
</evidence>
<evidence type="ECO:0000259" key="7">
    <source>
        <dbReference type="Pfam" id="PF00483"/>
    </source>
</evidence>
<dbReference type="PANTHER" id="PTHR43197:SF1">
    <property type="entry name" value="UTP--GLUCOSE-1-PHOSPHATE URIDYLYLTRANSFERASE"/>
    <property type="match status" value="1"/>
</dbReference>
<keyword evidence="3 8" id="KW-0808">Transferase</keyword>
<dbReference type="Pfam" id="PF00483">
    <property type="entry name" value="NTP_transferase"/>
    <property type="match status" value="1"/>
</dbReference>
<protein>
    <recommendedName>
        <fullName evidence="2">UTP--glucose-1-phosphate uridylyltransferase</fullName>
        <ecNumber evidence="2">2.7.7.9</ecNumber>
    </recommendedName>
</protein>
<evidence type="ECO:0000256" key="3">
    <source>
        <dbReference type="ARBA" id="ARBA00022679"/>
    </source>
</evidence>
<dbReference type="Gene3D" id="3.90.550.10">
    <property type="entry name" value="Spore Coat Polysaccharide Biosynthesis Protein SpsA, Chain A"/>
    <property type="match status" value="1"/>
</dbReference>
<sequence length="296" mass="33683">MTEIKKAIIPVAGLGTRFLPLTKVLAKELLPLADSCMVNYVVSEVKSSDVNEIIFVLSEKKSIILDYFKKSSKIENILKSQEKQELLKELQEFEKEFEEISFSFVYQEKPKGDGDAILKCKNLIGKEPAGVLFGDDIFVSKIPVLAQLNQIFKTSEKLVIGLKKIAREKLSSYGVVEVEKIANRLYKIKEIVEKPKEISKAPSDLAICGRYIITPDVFSYLEKTPANEKGEIILAEALRAMLKDGKIIYGYEVDGEWLECGNKIEWLKSNLYLSLNHPKYGPILREAFKRYYDKSR</sequence>
<reference evidence="9" key="1">
    <citation type="submission" date="2017-09" db="EMBL/GenBank/DDBJ databases">
        <title>Depth-based differentiation of microbial function through sediment-hosted aquifers and enrichment of novel symbionts in the deep terrestrial subsurface.</title>
        <authorList>
            <person name="Probst A.J."/>
            <person name="Ladd B."/>
            <person name="Jarett J.K."/>
            <person name="Geller-Mcgrath D.E."/>
            <person name="Sieber C.M.K."/>
            <person name="Emerson J.B."/>
            <person name="Anantharaman K."/>
            <person name="Thomas B.C."/>
            <person name="Malmstrom R."/>
            <person name="Stieglmeier M."/>
            <person name="Klingl A."/>
            <person name="Woyke T."/>
            <person name="Ryan C.M."/>
            <person name="Banfield J.F."/>
        </authorList>
    </citation>
    <scope>NUCLEOTIDE SEQUENCE [LARGE SCALE GENOMIC DNA]</scope>
</reference>
<dbReference type="AlphaFoldDB" id="A0A2M6Z444"/>
<dbReference type="InterPro" id="IPR005771">
    <property type="entry name" value="GalU_uridylyltTrfase_bac/arc"/>
</dbReference>
<comment type="caution">
    <text evidence="8">The sequence shown here is derived from an EMBL/GenBank/DDBJ whole genome shotgun (WGS) entry which is preliminary data.</text>
</comment>
<proteinExistence type="inferred from homology"/>
<dbReference type="InterPro" id="IPR005835">
    <property type="entry name" value="NTP_transferase_dom"/>
</dbReference>
<dbReference type="Proteomes" id="UP000228777">
    <property type="component" value="Unassembled WGS sequence"/>
</dbReference>
<feature type="domain" description="Nucleotidyl transferase" evidence="7">
    <location>
        <begin position="6"/>
        <end position="264"/>
    </location>
</feature>
<organism evidence="8 9">
    <name type="scientific">bacterium (Candidatus Gribaldobacteria) CG07_land_8_20_14_0_80_33_18</name>
    <dbReference type="NCBI Taxonomy" id="2014272"/>
    <lineage>
        <taxon>Bacteria</taxon>
        <taxon>Candidatus Gribaldobacteria</taxon>
    </lineage>
</organism>
<keyword evidence="4 8" id="KW-0548">Nucleotidyltransferase</keyword>
<dbReference type="InterPro" id="IPR029044">
    <property type="entry name" value="Nucleotide-diphossugar_trans"/>
</dbReference>
<evidence type="ECO:0000256" key="2">
    <source>
        <dbReference type="ARBA" id="ARBA00012415"/>
    </source>
</evidence>
<dbReference type="EC" id="2.7.7.9" evidence="2"/>
<evidence type="ECO:0000256" key="6">
    <source>
        <dbReference type="SAM" id="Coils"/>
    </source>
</evidence>
<gene>
    <name evidence="8" type="ORF">COS93_00680</name>
</gene>
<keyword evidence="6" id="KW-0175">Coiled coil</keyword>
<evidence type="ECO:0000313" key="8">
    <source>
        <dbReference type="EMBL" id="PIU47150.1"/>
    </source>
</evidence>
<dbReference type="PANTHER" id="PTHR43197">
    <property type="entry name" value="UTP--GLUCOSE-1-PHOSPHATE URIDYLYLTRANSFERASE"/>
    <property type="match status" value="1"/>
</dbReference>
<dbReference type="GO" id="GO:0003983">
    <property type="term" value="F:UTP:glucose-1-phosphate uridylyltransferase activity"/>
    <property type="evidence" value="ECO:0007669"/>
    <property type="project" value="UniProtKB-EC"/>
</dbReference>
<feature type="coiled-coil region" evidence="6">
    <location>
        <begin position="76"/>
        <end position="103"/>
    </location>
</feature>
<accession>A0A2M6Z444</accession>
<evidence type="ECO:0000256" key="1">
    <source>
        <dbReference type="ARBA" id="ARBA00006890"/>
    </source>
</evidence>
<name>A0A2M6Z444_9BACT</name>
<evidence type="ECO:0000313" key="9">
    <source>
        <dbReference type="Proteomes" id="UP000228777"/>
    </source>
</evidence>
<dbReference type="GO" id="GO:0006011">
    <property type="term" value="P:UDP-alpha-D-glucose metabolic process"/>
    <property type="evidence" value="ECO:0007669"/>
    <property type="project" value="InterPro"/>
</dbReference>
<dbReference type="SUPFAM" id="SSF53448">
    <property type="entry name" value="Nucleotide-diphospho-sugar transferases"/>
    <property type="match status" value="1"/>
</dbReference>
<comment type="catalytic activity">
    <reaction evidence="5">
        <text>alpha-D-glucose 1-phosphate + UTP + H(+) = UDP-alpha-D-glucose + diphosphate</text>
        <dbReference type="Rhea" id="RHEA:19889"/>
        <dbReference type="ChEBI" id="CHEBI:15378"/>
        <dbReference type="ChEBI" id="CHEBI:33019"/>
        <dbReference type="ChEBI" id="CHEBI:46398"/>
        <dbReference type="ChEBI" id="CHEBI:58601"/>
        <dbReference type="ChEBI" id="CHEBI:58885"/>
        <dbReference type="EC" id="2.7.7.9"/>
    </reaction>
</comment>
<comment type="similarity">
    <text evidence="1">Belongs to the UDPGP type 2 family.</text>
</comment>
<evidence type="ECO:0000256" key="5">
    <source>
        <dbReference type="ARBA" id="ARBA00048128"/>
    </source>
</evidence>
<dbReference type="EMBL" id="PEWP01000013">
    <property type="protein sequence ID" value="PIU47150.1"/>
    <property type="molecule type" value="Genomic_DNA"/>
</dbReference>